<gene>
    <name evidence="1" type="primary">mRpL55</name>
    <name evidence="1" type="ORF">CM83_24564</name>
    <name evidence="2" type="ORF">g.37885</name>
</gene>
<dbReference type="Pfam" id="PF09776">
    <property type="entry name" value="Mitoc_L55"/>
    <property type="match status" value="1"/>
</dbReference>
<dbReference type="PANTHER" id="PTHR34095">
    <property type="entry name" value="39S RIBOSOMAL PROTEIN L55, MITOCHONDRIAL"/>
    <property type="match status" value="1"/>
</dbReference>
<organism evidence="1">
    <name type="scientific">Lygus hesperus</name>
    <name type="common">Western plant bug</name>
    <dbReference type="NCBI Taxonomy" id="30085"/>
    <lineage>
        <taxon>Eukaryota</taxon>
        <taxon>Metazoa</taxon>
        <taxon>Ecdysozoa</taxon>
        <taxon>Arthropoda</taxon>
        <taxon>Hexapoda</taxon>
        <taxon>Insecta</taxon>
        <taxon>Pterygota</taxon>
        <taxon>Neoptera</taxon>
        <taxon>Paraneoptera</taxon>
        <taxon>Hemiptera</taxon>
        <taxon>Heteroptera</taxon>
        <taxon>Panheteroptera</taxon>
        <taxon>Cimicomorpha</taxon>
        <taxon>Miridae</taxon>
        <taxon>Mirini</taxon>
        <taxon>Lygus</taxon>
    </lineage>
</organism>
<reference evidence="2" key="3">
    <citation type="journal article" date="2016" name="Gigascience">
        <title>De novo construction of an expanded transcriptome assembly for the western tarnished plant bug, Lygus hesperus.</title>
        <authorList>
            <person name="Tassone E.E."/>
            <person name="Geib S.M."/>
            <person name="Hall B."/>
            <person name="Fabrick J.A."/>
            <person name="Brent C.S."/>
            <person name="Hull J.J."/>
        </authorList>
    </citation>
    <scope>NUCLEOTIDE SEQUENCE</scope>
</reference>
<reference evidence="1" key="1">
    <citation type="journal article" date="2014" name="PLoS ONE">
        <title>Transcriptome-Based Identification of ABC Transporters in the Western Tarnished Plant Bug Lygus hesperus.</title>
        <authorList>
            <person name="Hull J.J."/>
            <person name="Chaney K."/>
            <person name="Geib S.M."/>
            <person name="Fabrick J.A."/>
            <person name="Brent C.S."/>
            <person name="Walsh D."/>
            <person name="Lavine L.C."/>
        </authorList>
    </citation>
    <scope>NUCLEOTIDE SEQUENCE</scope>
</reference>
<dbReference type="GO" id="GO:0003735">
    <property type="term" value="F:structural constituent of ribosome"/>
    <property type="evidence" value="ECO:0007669"/>
    <property type="project" value="InterPro"/>
</dbReference>
<dbReference type="EMBL" id="GDHC01013466">
    <property type="protein sequence ID" value="JAQ05163.1"/>
    <property type="molecule type" value="Transcribed_RNA"/>
</dbReference>
<accession>A0A0A9YHC2</accession>
<evidence type="ECO:0000313" key="2">
    <source>
        <dbReference type="EMBL" id="JAQ05163.1"/>
    </source>
</evidence>
<evidence type="ECO:0000313" key="1">
    <source>
        <dbReference type="EMBL" id="JAG32472.1"/>
    </source>
</evidence>
<dbReference type="InterPro" id="IPR044884">
    <property type="entry name" value="Ribosomal_mL55_sf"/>
</dbReference>
<keyword evidence="1" id="KW-0687">Ribonucleoprotein</keyword>
<protein>
    <submittedName>
        <fullName evidence="1">39S ribosomal protein L55, mitochondrial</fullName>
    </submittedName>
</protein>
<dbReference type="EMBL" id="GBHO01011132">
    <property type="protein sequence ID" value="JAG32472.1"/>
    <property type="molecule type" value="Transcribed_RNA"/>
</dbReference>
<sequence>MASSLPKMLHCGVRQLSCRKLSSATAFITRPHRHNYLLTYHTKLVLADGSSVTFRYHEPRQIITLPLDISTLSDEEAKLRLERRKPKTKVKIQDEEVSRFDPNRYIKLVKNKNKK</sequence>
<dbReference type="InterPro" id="IPR018615">
    <property type="entry name" value="Ribosomal_mL55"/>
</dbReference>
<reference evidence="1" key="2">
    <citation type="submission" date="2014-07" db="EMBL/GenBank/DDBJ databases">
        <authorList>
            <person name="Hull J."/>
        </authorList>
    </citation>
    <scope>NUCLEOTIDE SEQUENCE</scope>
</reference>
<dbReference type="GO" id="GO:0005762">
    <property type="term" value="C:mitochondrial large ribosomal subunit"/>
    <property type="evidence" value="ECO:0007669"/>
    <property type="project" value="InterPro"/>
</dbReference>
<dbReference type="Gene3D" id="6.20.130.20">
    <property type="entry name" value="Mitochondrial ribosomal protein L55"/>
    <property type="match status" value="1"/>
</dbReference>
<keyword evidence="1" id="KW-0689">Ribosomal protein</keyword>
<proteinExistence type="predicted"/>
<name>A0A0A9YHC2_LYGHE</name>
<dbReference type="PANTHER" id="PTHR34095:SF1">
    <property type="entry name" value="LARGE RIBOSOMAL SUBUNIT PROTEIN ML55"/>
    <property type="match status" value="1"/>
</dbReference>
<dbReference type="AlphaFoldDB" id="A0A0A9YHC2"/>
<dbReference type="GO" id="GO:0006412">
    <property type="term" value="P:translation"/>
    <property type="evidence" value="ECO:0007669"/>
    <property type="project" value="TreeGrafter"/>
</dbReference>